<evidence type="ECO:0000313" key="8">
    <source>
        <dbReference type="Proteomes" id="UP001051844"/>
    </source>
</evidence>
<protein>
    <submittedName>
        <fullName evidence="1">Uncharacterized protein</fullName>
    </submittedName>
</protein>
<reference evidence="4" key="2">
    <citation type="journal article" date="2019" name="Microbiol. Resour. Announc.">
        <title>Draft Genomic Sequences of Streptomyces misionensis and Streptomyces albidoflavus, bacteria applied for phytopathogen biocontrol.</title>
        <authorList>
            <person name="Pylro V."/>
            <person name="Dias A."/>
            <person name="Andreote F."/>
            <person name="Varani A."/>
            <person name="Andreote C."/>
            <person name="Bernardo E."/>
            <person name="Martins T."/>
        </authorList>
    </citation>
    <scope>NUCLEOTIDE SEQUENCE</scope>
    <source>
        <strain evidence="4">77</strain>
    </source>
</reference>
<proteinExistence type="predicted"/>
<dbReference type="Proteomes" id="UP000292693">
    <property type="component" value="Unassembled WGS sequence"/>
</dbReference>
<dbReference type="EMBL" id="PKLK01000025">
    <property type="protein sequence ID" value="RZE36300.1"/>
    <property type="molecule type" value="Genomic_DNA"/>
</dbReference>
<evidence type="ECO:0000313" key="4">
    <source>
        <dbReference type="EMBL" id="TWV19876.1"/>
    </source>
</evidence>
<dbReference type="Proteomes" id="UP001051844">
    <property type="component" value="Unassembled WGS sequence"/>
</dbReference>
<dbReference type="Proteomes" id="UP000292095">
    <property type="component" value="Unassembled WGS sequence"/>
</dbReference>
<dbReference type="EMBL" id="BNDZ01000005">
    <property type="protein sequence ID" value="GHI48337.1"/>
    <property type="molecule type" value="Genomic_DNA"/>
</dbReference>
<keyword evidence="7" id="KW-1185">Reference proteome</keyword>
<accession>A0A0X3WHF2</accession>
<gene>
    <name evidence="3" type="ORF">C0Q91_22030</name>
    <name evidence="2" type="ORF">C0Q92_21760</name>
    <name evidence="4" type="ORF">FRZ02_26880</name>
    <name evidence="1" type="ORF">ScoT_45110</name>
</gene>
<evidence type="ECO:0000313" key="1">
    <source>
        <dbReference type="EMBL" id="GHI48337.1"/>
    </source>
</evidence>
<reference evidence="4" key="3">
    <citation type="submission" date="2019-07" db="EMBL/GenBank/DDBJ databases">
        <authorList>
            <person name="Pylro V."/>
            <person name="Dias A."/>
            <person name="Andreote F."/>
            <person name="Varani A."/>
            <person name="Andreote C."/>
            <person name="Bernardo E."/>
            <person name="Martins T."/>
        </authorList>
    </citation>
    <scope>NUCLEOTIDE SEQUENCE</scope>
    <source>
        <strain evidence="4">77</strain>
    </source>
</reference>
<evidence type="ECO:0000313" key="6">
    <source>
        <dbReference type="Proteomes" id="UP000292693"/>
    </source>
</evidence>
<accession>A0A2A2UN30</accession>
<evidence type="ECO:0000313" key="3">
    <source>
        <dbReference type="EMBL" id="RZE36300.1"/>
    </source>
</evidence>
<evidence type="ECO:0000313" key="2">
    <source>
        <dbReference type="EMBL" id="RZE18727.1"/>
    </source>
</evidence>
<dbReference type="EMBL" id="PKLL01000025">
    <property type="protein sequence ID" value="RZE18727.1"/>
    <property type="molecule type" value="Genomic_DNA"/>
</dbReference>
<sequence>MELPDYLIRLQRAADDEGRRLEHLDEDERDAARRLYFNAAAEVDVAVRDFAATAGLDRHTVEKELRQQARQPPTE</sequence>
<organism evidence="1 8">
    <name type="scientific">Streptomyces albidoflavus</name>
    <dbReference type="NCBI Taxonomy" id="1886"/>
    <lineage>
        <taxon>Bacteria</taxon>
        <taxon>Bacillati</taxon>
        <taxon>Actinomycetota</taxon>
        <taxon>Actinomycetes</taxon>
        <taxon>Kitasatosporales</taxon>
        <taxon>Streptomycetaceae</taxon>
        <taxon>Streptomyces</taxon>
        <taxon>Streptomyces albidoflavus group</taxon>
    </lineage>
</organism>
<comment type="caution">
    <text evidence="1">The sequence shown here is derived from an EMBL/GenBank/DDBJ whole genome shotgun (WGS) entry which is preliminary data.</text>
</comment>
<reference evidence="5 6" key="1">
    <citation type="submission" date="2017-12" db="EMBL/GenBank/DDBJ databases">
        <title>Population genomics insights into the ecological differentiation and adaptive evolution in streptomycetes.</title>
        <authorList>
            <person name="Li Y."/>
            <person name="Huang Y."/>
        </authorList>
    </citation>
    <scope>NUCLEOTIDE SEQUENCE [LARGE SCALE GENOMIC DNA]</scope>
    <source>
        <strain evidence="3 5">FXJ.2339</strain>
        <strain evidence="2 6">NBRC 100770</strain>
    </source>
</reference>
<dbReference type="GeneID" id="97269975"/>
<name>A0A2A2UN30_9ACTN</name>
<dbReference type="EMBL" id="VOGX01000054">
    <property type="protein sequence ID" value="TWV19876.1"/>
    <property type="molecule type" value="Genomic_DNA"/>
</dbReference>
<dbReference type="Proteomes" id="UP000318052">
    <property type="component" value="Unassembled WGS sequence"/>
</dbReference>
<dbReference type="KEGG" id="salb:XNR_4176"/>
<dbReference type="AlphaFoldDB" id="A0A2A2UN30"/>
<evidence type="ECO:0000313" key="7">
    <source>
        <dbReference type="Proteomes" id="UP000318052"/>
    </source>
</evidence>
<accession>D6B2A2</accession>
<dbReference type="RefSeq" id="WP_003948199.1">
    <property type="nucleotide sequence ID" value="NC_020990.1"/>
</dbReference>
<reference evidence="1" key="4">
    <citation type="submission" date="2022-09" db="EMBL/GenBank/DDBJ databases">
        <title>Whole genome shotgun sequence of Streptomyces albidoflavus NBRC 12854.</title>
        <authorList>
            <person name="Komaki H."/>
            <person name="Tamura T."/>
        </authorList>
    </citation>
    <scope>NUCLEOTIDE SEQUENCE</scope>
    <source>
        <strain evidence="1">NBRC 12854</strain>
    </source>
</reference>
<evidence type="ECO:0000313" key="5">
    <source>
        <dbReference type="Proteomes" id="UP000292095"/>
    </source>
</evidence>